<keyword evidence="3" id="KW-1185">Reference proteome</keyword>
<dbReference type="Pfam" id="PF02754">
    <property type="entry name" value="CCG"/>
    <property type="match status" value="2"/>
</dbReference>
<name>A0ABQ5YP86_9BURK</name>
<proteinExistence type="predicted"/>
<dbReference type="EMBL" id="BSOJ01000015">
    <property type="protein sequence ID" value="GLR26403.1"/>
    <property type="molecule type" value="Genomic_DNA"/>
</dbReference>
<organism evidence="2 3">
    <name type="scientific">Limnobacter litoralis</name>
    <dbReference type="NCBI Taxonomy" id="481366"/>
    <lineage>
        <taxon>Bacteria</taxon>
        <taxon>Pseudomonadati</taxon>
        <taxon>Pseudomonadota</taxon>
        <taxon>Betaproteobacteria</taxon>
        <taxon>Burkholderiales</taxon>
        <taxon>Burkholderiaceae</taxon>
        <taxon>Limnobacter</taxon>
    </lineage>
</organism>
<sequence length="243" mass="26701">MRVGFFVTCLVDSMRPSIGFSAIELLESAGCEVVVPPAQTCCGQPAWNSGDRQTTRDLAIKWLKEFEAFEHVVMPSGSCASMVVSHYKQVFDSDPDLKWRASQLAQRTWELTDFLVNVLGMDKLKLRKSPELSKVTYHDSCSGLRDLGVKAQPRALIDQLEGLELVEMKDCEQCCGFGGTFAMKYGDVSSAICSEKCENIENANAQAVVLGDLGCMMNIQGRLARKGTHVKVLHVAELITGKS</sequence>
<dbReference type="RefSeq" id="WP_284280979.1">
    <property type="nucleotide sequence ID" value="NZ_BSOJ01000015.1"/>
</dbReference>
<evidence type="ECO:0000259" key="1">
    <source>
        <dbReference type="Pfam" id="PF02754"/>
    </source>
</evidence>
<dbReference type="Proteomes" id="UP001156664">
    <property type="component" value="Unassembled WGS sequence"/>
</dbReference>
<dbReference type="PANTHER" id="PTHR30296">
    <property type="entry name" value="UNCHARACTERIZED PROTEIN YKGE"/>
    <property type="match status" value="1"/>
</dbReference>
<gene>
    <name evidence="2" type="ORF">GCM10007875_14930</name>
</gene>
<reference evidence="3" key="1">
    <citation type="journal article" date="2019" name="Int. J. Syst. Evol. Microbiol.">
        <title>The Global Catalogue of Microorganisms (GCM) 10K type strain sequencing project: providing services to taxonomists for standard genome sequencing and annotation.</title>
        <authorList>
            <consortium name="The Broad Institute Genomics Platform"/>
            <consortium name="The Broad Institute Genome Sequencing Center for Infectious Disease"/>
            <person name="Wu L."/>
            <person name="Ma J."/>
        </authorList>
    </citation>
    <scope>NUCLEOTIDE SEQUENCE [LARGE SCALE GENOMIC DNA]</scope>
    <source>
        <strain evidence="3">NBRC 105857</strain>
    </source>
</reference>
<dbReference type="PANTHER" id="PTHR30296:SF0">
    <property type="entry name" value="LACTATE UTILIZATION PROTEIN A"/>
    <property type="match status" value="1"/>
</dbReference>
<dbReference type="InterPro" id="IPR004017">
    <property type="entry name" value="Cys_rich_dom"/>
</dbReference>
<protein>
    <submittedName>
        <fullName evidence="2">Fe-S oxidoreductase</fullName>
    </submittedName>
</protein>
<feature type="domain" description="Cysteine-rich" evidence="1">
    <location>
        <begin position="3"/>
        <end position="83"/>
    </location>
</feature>
<evidence type="ECO:0000313" key="3">
    <source>
        <dbReference type="Proteomes" id="UP001156664"/>
    </source>
</evidence>
<evidence type="ECO:0000313" key="2">
    <source>
        <dbReference type="EMBL" id="GLR26403.1"/>
    </source>
</evidence>
<feature type="domain" description="Cysteine-rich" evidence="1">
    <location>
        <begin position="135"/>
        <end position="220"/>
    </location>
</feature>
<accession>A0ABQ5YP86</accession>
<comment type="caution">
    <text evidence="2">The sequence shown here is derived from an EMBL/GenBank/DDBJ whole genome shotgun (WGS) entry which is preliminary data.</text>
</comment>